<keyword evidence="5" id="KW-1185">Reference proteome</keyword>
<dbReference type="EMBL" id="PREZ01000003">
    <property type="protein sequence ID" value="PPA70572.1"/>
    <property type="molecule type" value="Genomic_DNA"/>
</dbReference>
<evidence type="ECO:0000313" key="4">
    <source>
        <dbReference type="EMBL" id="PPA70572.1"/>
    </source>
</evidence>
<feature type="domain" description="CBS" evidence="3">
    <location>
        <begin position="7"/>
        <end position="62"/>
    </location>
</feature>
<name>A0A2S5GC16_9BACL</name>
<dbReference type="SMART" id="SM00116">
    <property type="entry name" value="CBS"/>
    <property type="match status" value="2"/>
</dbReference>
<feature type="domain" description="CBS" evidence="3">
    <location>
        <begin position="69"/>
        <end position="124"/>
    </location>
</feature>
<dbReference type="Proteomes" id="UP000239047">
    <property type="component" value="Unassembled WGS sequence"/>
</dbReference>
<comment type="caution">
    <text evidence="4">The sequence shown here is derived from an EMBL/GenBank/DDBJ whole genome shotgun (WGS) entry which is preliminary data.</text>
</comment>
<dbReference type="OrthoDB" id="9802114at2"/>
<keyword evidence="1 2" id="KW-0129">CBS domain</keyword>
<dbReference type="InterPro" id="IPR046342">
    <property type="entry name" value="CBS_dom_sf"/>
</dbReference>
<protein>
    <submittedName>
        <fullName evidence="4">CBS domain-containing protein</fullName>
    </submittedName>
</protein>
<dbReference type="InterPro" id="IPR051257">
    <property type="entry name" value="Diverse_CBS-Domain"/>
</dbReference>
<sequence>MNVRDVMSSTVVSCEITDSIEQVALMMKDQNIGVLPVLDQGKIVGMVTDRDVVIRGVAEHKGKQIDQVMTHEVISVTQDTTAEEAANLMAEKQVRRLPVVENEKVVGMVSLGDLAVSPQANDEAGDALTDISQP</sequence>
<dbReference type="AlphaFoldDB" id="A0A2S5GC16"/>
<dbReference type="PANTHER" id="PTHR43080">
    <property type="entry name" value="CBS DOMAIN-CONTAINING PROTEIN CBSX3, MITOCHONDRIAL"/>
    <property type="match status" value="1"/>
</dbReference>
<accession>A0A2S5GC16</accession>
<dbReference type="RefSeq" id="WP_104057323.1">
    <property type="nucleotide sequence ID" value="NZ_PREZ01000003.1"/>
</dbReference>
<dbReference type="SUPFAM" id="SSF54631">
    <property type="entry name" value="CBS-domain pair"/>
    <property type="match status" value="1"/>
</dbReference>
<dbReference type="CDD" id="cd04622">
    <property type="entry name" value="CBS_pair_HRP1_like"/>
    <property type="match status" value="1"/>
</dbReference>
<organism evidence="4 5">
    <name type="scientific">Jeotgalibacillus proteolyticus</name>
    <dbReference type="NCBI Taxonomy" id="2082395"/>
    <lineage>
        <taxon>Bacteria</taxon>
        <taxon>Bacillati</taxon>
        <taxon>Bacillota</taxon>
        <taxon>Bacilli</taxon>
        <taxon>Bacillales</taxon>
        <taxon>Caryophanaceae</taxon>
        <taxon>Jeotgalibacillus</taxon>
    </lineage>
</organism>
<reference evidence="4 5" key="1">
    <citation type="submission" date="2018-02" db="EMBL/GenBank/DDBJ databases">
        <title>Jeotgalibacillus proteolyticum sp. nov. a protease producing bacterium isolated from ocean sediments of Laizhou Bay.</title>
        <authorList>
            <person name="Li Y."/>
        </authorList>
    </citation>
    <scope>NUCLEOTIDE SEQUENCE [LARGE SCALE GENOMIC DNA]</scope>
    <source>
        <strain evidence="4 5">22-7</strain>
    </source>
</reference>
<proteinExistence type="predicted"/>
<evidence type="ECO:0000256" key="1">
    <source>
        <dbReference type="ARBA" id="ARBA00023122"/>
    </source>
</evidence>
<dbReference type="PANTHER" id="PTHR43080:SF2">
    <property type="entry name" value="CBS DOMAIN-CONTAINING PROTEIN"/>
    <property type="match status" value="1"/>
</dbReference>
<dbReference type="InterPro" id="IPR000644">
    <property type="entry name" value="CBS_dom"/>
</dbReference>
<gene>
    <name evidence="4" type="ORF">C4B60_07145</name>
</gene>
<evidence type="ECO:0000259" key="3">
    <source>
        <dbReference type="PROSITE" id="PS51371"/>
    </source>
</evidence>
<dbReference type="Gene3D" id="3.10.580.10">
    <property type="entry name" value="CBS-domain"/>
    <property type="match status" value="1"/>
</dbReference>
<dbReference type="Pfam" id="PF00571">
    <property type="entry name" value="CBS"/>
    <property type="match status" value="2"/>
</dbReference>
<evidence type="ECO:0000313" key="5">
    <source>
        <dbReference type="Proteomes" id="UP000239047"/>
    </source>
</evidence>
<evidence type="ECO:0000256" key="2">
    <source>
        <dbReference type="PROSITE-ProRule" id="PRU00703"/>
    </source>
</evidence>
<dbReference type="PROSITE" id="PS51371">
    <property type="entry name" value="CBS"/>
    <property type="match status" value="2"/>
</dbReference>